<dbReference type="EMBL" id="CH477363">
    <property type="protein sequence ID" value="EAT42613.1"/>
    <property type="molecule type" value="Genomic_DNA"/>
</dbReference>
<evidence type="ECO:0000313" key="2">
    <source>
        <dbReference type="EMBL" id="EAT42613.1"/>
    </source>
</evidence>
<gene>
    <name evidence="2" type="ORF">AaeL_AAEL005889</name>
</gene>
<dbReference type="HOGENOM" id="CLU_2924553_0_0_1"/>
<protein>
    <submittedName>
        <fullName evidence="2">AAEL005889-PA</fullName>
    </submittedName>
</protein>
<organism evidence="2 3">
    <name type="scientific">Aedes aegypti</name>
    <name type="common">Yellowfever mosquito</name>
    <name type="synonym">Culex aegypti</name>
    <dbReference type="NCBI Taxonomy" id="7159"/>
    <lineage>
        <taxon>Eukaryota</taxon>
        <taxon>Metazoa</taxon>
        <taxon>Ecdysozoa</taxon>
        <taxon>Arthropoda</taxon>
        <taxon>Hexapoda</taxon>
        <taxon>Insecta</taxon>
        <taxon>Pterygota</taxon>
        <taxon>Neoptera</taxon>
        <taxon>Endopterygota</taxon>
        <taxon>Diptera</taxon>
        <taxon>Nematocera</taxon>
        <taxon>Culicoidea</taxon>
        <taxon>Culicidae</taxon>
        <taxon>Culicinae</taxon>
        <taxon>Aedini</taxon>
        <taxon>Aedes</taxon>
        <taxon>Stegomyia</taxon>
    </lineage>
</organism>
<reference evidence="2" key="3">
    <citation type="submission" date="2012-09" db="EMBL/GenBank/DDBJ databases">
        <authorList>
            <consortium name="VectorBase"/>
        </authorList>
    </citation>
    <scope>NUCLEOTIDE SEQUENCE</scope>
    <source>
        <strain evidence="2">Liverpool</strain>
    </source>
</reference>
<evidence type="ECO:0000313" key="3">
    <source>
        <dbReference type="Proteomes" id="UP000682892"/>
    </source>
</evidence>
<reference evidence="2" key="1">
    <citation type="submission" date="2005-10" db="EMBL/GenBank/DDBJ databases">
        <authorList>
            <person name="Loftus B.J."/>
            <person name="Nene V.M."/>
            <person name="Hannick L.I."/>
            <person name="Bidwell S."/>
            <person name="Haas B."/>
            <person name="Amedeo P."/>
            <person name="Orvis J."/>
            <person name="Wortman J.R."/>
            <person name="White O.R."/>
            <person name="Salzberg S."/>
            <person name="Shumway M."/>
            <person name="Koo H."/>
            <person name="Zhao Y."/>
            <person name="Holmes M."/>
            <person name="Miller J."/>
            <person name="Schatz M."/>
            <person name="Pop M."/>
            <person name="Pai G."/>
            <person name="Utterback T."/>
            <person name="Rogers Y.-H."/>
            <person name="Kravitz S."/>
            <person name="Fraser C.M."/>
        </authorList>
    </citation>
    <scope>NUCLEOTIDE SEQUENCE</scope>
    <source>
        <strain evidence="2">Liverpool</strain>
    </source>
</reference>
<evidence type="ECO:0000256" key="1">
    <source>
        <dbReference type="SAM" id="MobiDB-lite"/>
    </source>
</evidence>
<name>Q178H2_AEDAE</name>
<sequence>MDPTQDQFRMFIQAASRRSQRSDGSSHYGSQPTPPQIDDSCDEKFKLRESCKCRTCTFKEG</sequence>
<dbReference type="AlphaFoldDB" id="Q178H2"/>
<feature type="compositionally biased region" description="Polar residues" evidence="1">
    <location>
        <begin position="22"/>
        <end position="31"/>
    </location>
</feature>
<dbReference type="Proteomes" id="UP000682892">
    <property type="component" value="Chromosome 2"/>
</dbReference>
<dbReference type="PaxDb" id="7159-AAEL005889-PA"/>
<feature type="region of interest" description="Disordered" evidence="1">
    <location>
        <begin position="14"/>
        <end position="41"/>
    </location>
</feature>
<reference evidence="2" key="2">
    <citation type="journal article" date="2007" name="Science">
        <title>Genome sequence of Aedes aegypti, a major arbovirus vector.</title>
        <authorList>
            <person name="Nene V."/>
            <person name="Wortman J.R."/>
            <person name="Lawson D."/>
            <person name="Haas B."/>
            <person name="Kodira C."/>
            <person name="Tu Z.J."/>
            <person name="Loftus B."/>
            <person name="Xi Z."/>
            <person name="Megy K."/>
            <person name="Grabherr M."/>
            <person name="Ren Q."/>
            <person name="Zdobnov E.M."/>
            <person name="Lobo N.F."/>
            <person name="Campbell K.S."/>
            <person name="Brown S.E."/>
            <person name="Bonaldo M.F."/>
            <person name="Zhu J."/>
            <person name="Sinkins S.P."/>
            <person name="Hogenkamp D.G."/>
            <person name="Amedeo P."/>
            <person name="Arensburger P."/>
            <person name="Atkinson P.W."/>
            <person name="Bidwell S."/>
            <person name="Biedler J."/>
            <person name="Birney E."/>
            <person name="Bruggner R.V."/>
            <person name="Costas J."/>
            <person name="Coy M.R."/>
            <person name="Crabtree J."/>
            <person name="Crawford M."/>
            <person name="Debruyn B."/>
            <person name="Decaprio D."/>
            <person name="Eiglmeier K."/>
            <person name="Eisenstadt E."/>
            <person name="El-Dorry H."/>
            <person name="Gelbart W.M."/>
            <person name="Gomes S.L."/>
            <person name="Hammond M."/>
            <person name="Hannick L.I."/>
            <person name="Hogan J.R."/>
            <person name="Holmes M.H."/>
            <person name="Jaffe D."/>
            <person name="Johnston J.S."/>
            <person name="Kennedy R.C."/>
            <person name="Koo H."/>
            <person name="Kravitz S."/>
            <person name="Kriventseva E.V."/>
            <person name="Kulp D."/>
            <person name="Labutti K."/>
            <person name="Lee E."/>
            <person name="Li S."/>
            <person name="Lovin D.D."/>
            <person name="Mao C."/>
            <person name="Mauceli E."/>
            <person name="Menck C.F."/>
            <person name="Miller J.R."/>
            <person name="Montgomery P."/>
            <person name="Mori A."/>
            <person name="Nascimento A.L."/>
            <person name="Naveira H.F."/>
            <person name="Nusbaum C."/>
            <person name="O'leary S."/>
            <person name="Orvis J."/>
            <person name="Pertea M."/>
            <person name="Quesneville H."/>
            <person name="Reidenbach K.R."/>
            <person name="Rogers Y.H."/>
            <person name="Roth C.W."/>
            <person name="Schneider J.R."/>
            <person name="Schatz M."/>
            <person name="Shumway M."/>
            <person name="Stanke M."/>
            <person name="Stinson E.O."/>
            <person name="Tubio J.M."/>
            <person name="Vanzee J.P."/>
            <person name="Verjovski-Almeida S."/>
            <person name="Werner D."/>
            <person name="White O."/>
            <person name="Wyder S."/>
            <person name="Zeng Q."/>
            <person name="Zhao Q."/>
            <person name="Zhao Y."/>
            <person name="Hill C.A."/>
            <person name="Raikhel A.S."/>
            <person name="Soares M.B."/>
            <person name="Knudson D.L."/>
            <person name="Lee N.H."/>
            <person name="Galagan J."/>
            <person name="Salzberg S.L."/>
            <person name="Paulsen I.T."/>
            <person name="Dimopoulos G."/>
            <person name="Collins F.H."/>
            <person name="Birren B."/>
            <person name="Fraser-Liggett C.M."/>
            <person name="Severson D.W."/>
        </authorList>
    </citation>
    <scope>NUCLEOTIDE SEQUENCE [LARGE SCALE GENOMIC DNA]</scope>
    <source>
        <strain evidence="2">Liverpool</strain>
    </source>
</reference>
<proteinExistence type="predicted"/>
<accession>Q178H2</accession>